<dbReference type="GO" id="GO:0031410">
    <property type="term" value="C:cytoplasmic vesicle"/>
    <property type="evidence" value="ECO:0007669"/>
    <property type="project" value="UniProtKB-SubCell"/>
</dbReference>
<dbReference type="GO" id="GO:0009567">
    <property type="term" value="P:double fertilization forming a zygote and endosperm"/>
    <property type="evidence" value="ECO:0007669"/>
    <property type="project" value="InterPro"/>
</dbReference>
<comment type="caution">
    <text evidence="11">The sequence shown here is derived from an EMBL/GenBank/DDBJ whole genome shotgun (WGS) entry which is preliminary data.</text>
</comment>
<dbReference type="Pfam" id="PF05617">
    <property type="entry name" value="Prolamin_like"/>
    <property type="match status" value="1"/>
</dbReference>
<evidence type="ECO:0000256" key="4">
    <source>
        <dbReference type="ARBA" id="ARBA00022729"/>
    </source>
</evidence>
<evidence type="ECO:0000256" key="3">
    <source>
        <dbReference type="ARBA" id="ARBA00022525"/>
    </source>
</evidence>
<keyword evidence="5" id="KW-0278">Fertilization</keyword>
<proteinExistence type="inferred from homology"/>
<organism evidence="11 12">
    <name type="scientific">Solanum pinnatisectum</name>
    <name type="common">tansyleaf nightshade</name>
    <dbReference type="NCBI Taxonomy" id="50273"/>
    <lineage>
        <taxon>Eukaryota</taxon>
        <taxon>Viridiplantae</taxon>
        <taxon>Streptophyta</taxon>
        <taxon>Embryophyta</taxon>
        <taxon>Tracheophyta</taxon>
        <taxon>Spermatophyta</taxon>
        <taxon>Magnoliopsida</taxon>
        <taxon>eudicotyledons</taxon>
        <taxon>Gunneridae</taxon>
        <taxon>Pentapetalae</taxon>
        <taxon>asterids</taxon>
        <taxon>lamiids</taxon>
        <taxon>Solanales</taxon>
        <taxon>Solanaceae</taxon>
        <taxon>Solanoideae</taxon>
        <taxon>Solaneae</taxon>
        <taxon>Solanum</taxon>
    </lineage>
</organism>
<evidence type="ECO:0000256" key="6">
    <source>
        <dbReference type="ARBA" id="ARBA00023329"/>
    </source>
</evidence>
<dbReference type="AlphaFoldDB" id="A0AAV9K7R5"/>
<comment type="function">
    <text evidence="7">Involved in the regulation of gamete interactions during the double fertilization and to prevent multiple-pollen tube attraction; mediates the redistribution of the gamete fusogen HAP2/GCS1 to the cell surface after secretion upon sperm arrival.</text>
</comment>
<evidence type="ECO:0000313" key="12">
    <source>
        <dbReference type="Proteomes" id="UP001311915"/>
    </source>
</evidence>
<dbReference type="InterPro" id="IPR044711">
    <property type="entry name" value="EC11-15"/>
</dbReference>
<dbReference type="GO" id="GO:0080155">
    <property type="term" value="P:regulation of double fertilization forming a zygote and endosperm"/>
    <property type="evidence" value="ECO:0007669"/>
    <property type="project" value="UniProtKB-ARBA"/>
</dbReference>
<accession>A0AAV9K7R5</accession>
<feature type="chain" id="PRO_5043586472" description="Prolamin-like domain-containing protein" evidence="9">
    <location>
        <begin position="22"/>
        <end position="141"/>
    </location>
</feature>
<keyword evidence="4 9" id="KW-0732">Signal</keyword>
<keyword evidence="6" id="KW-0968">Cytoplasmic vesicle</keyword>
<feature type="domain" description="Prolamin-like" evidence="10">
    <location>
        <begin position="48"/>
        <end position="112"/>
    </location>
</feature>
<name>A0AAV9K7R5_9SOLN</name>
<evidence type="ECO:0000259" key="10">
    <source>
        <dbReference type="Pfam" id="PF05617"/>
    </source>
</evidence>
<protein>
    <recommendedName>
        <fullName evidence="10">Prolamin-like domain-containing protein</fullName>
    </recommendedName>
</protein>
<comment type="subcellular location">
    <subcellularLocation>
        <location evidence="1">Cytoplasmic vesicle</location>
    </subcellularLocation>
    <subcellularLocation>
        <location evidence="2">Secreted</location>
    </subcellularLocation>
</comment>
<dbReference type="PANTHER" id="PTHR35293:SF10">
    <property type="entry name" value="EGG CELL-SECRETED PROTEIN 1.2-RELATED"/>
    <property type="match status" value="1"/>
</dbReference>
<keyword evidence="12" id="KW-1185">Reference proteome</keyword>
<evidence type="ECO:0000256" key="7">
    <source>
        <dbReference type="ARBA" id="ARBA00034457"/>
    </source>
</evidence>
<evidence type="ECO:0000256" key="5">
    <source>
        <dbReference type="ARBA" id="ARBA00023279"/>
    </source>
</evidence>
<dbReference type="InterPro" id="IPR008502">
    <property type="entry name" value="Prolamin-like"/>
</dbReference>
<reference evidence="11 12" key="1">
    <citation type="submission" date="2023-10" db="EMBL/GenBank/DDBJ databases">
        <title>Genome-Wide Identification Analysis in wild type Solanum Pinnatisectum Reveals Some Genes Defensing Phytophthora Infestans.</title>
        <authorList>
            <person name="Sun C."/>
        </authorList>
    </citation>
    <scope>NUCLEOTIDE SEQUENCE [LARGE SCALE GENOMIC DNA]</scope>
    <source>
        <strain evidence="11">LQN</strain>
        <tissue evidence="11">Leaf</tissue>
    </source>
</reference>
<dbReference type="GO" id="GO:2000008">
    <property type="term" value="P:regulation of protein localization to cell surface"/>
    <property type="evidence" value="ECO:0007669"/>
    <property type="project" value="UniProtKB-ARBA"/>
</dbReference>
<sequence>MALNCCTFFLIMLTYSTLTNFIHVNSSRDVPKFLARHDESSTQGSIMECFSAFAEIKSCTNEIIAYFTIGSIDIDLPCCQAIFVITHHCWPSMLTTLGFTLEETNMLRGYCDATHHNVSPNNFGPAPSPLVLPNLDIINEL</sequence>
<evidence type="ECO:0000256" key="9">
    <source>
        <dbReference type="SAM" id="SignalP"/>
    </source>
</evidence>
<evidence type="ECO:0000256" key="8">
    <source>
        <dbReference type="ARBA" id="ARBA00034484"/>
    </source>
</evidence>
<dbReference type="PANTHER" id="PTHR35293">
    <property type="entry name" value="EGG CELL-SECRETED PROTEIN 1.5"/>
    <property type="match status" value="1"/>
</dbReference>
<feature type="signal peptide" evidence="9">
    <location>
        <begin position="1"/>
        <end position="21"/>
    </location>
</feature>
<gene>
    <name evidence="11" type="ORF">R3W88_029117</name>
</gene>
<dbReference type="Proteomes" id="UP001311915">
    <property type="component" value="Unassembled WGS sequence"/>
</dbReference>
<evidence type="ECO:0000256" key="2">
    <source>
        <dbReference type="ARBA" id="ARBA00004613"/>
    </source>
</evidence>
<comment type="similarity">
    <text evidence="8">Belongs to the plant egg cell-secreted peptide family.</text>
</comment>
<keyword evidence="3" id="KW-0964">Secreted</keyword>
<dbReference type="EMBL" id="JAWPEI010000012">
    <property type="protein sequence ID" value="KAK4708192.1"/>
    <property type="molecule type" value="Genomic_DNA"/>
</dbReference>
<dbReference type="GO" id="GO:0005576">
    <property type="term" value="C:extracellular region"/>
    <property type="evidence" value="ECO:0007669"/>
    <property type="project" value="UniProtKB-SubCell"/>
</dbReference>
<evidence type="ECO:0000313" key="11">
    <source>
        <dbReference type="EMBL" id="KAK4708192.1"/>
    </source>
</evidence>
<evidence type="ECO:0000256" key="1">
    <source>
        <dbReference type="ARBA" id="ARBA00004541"/>
    </source>
</evidence>